<dbReference type="EMBL" id="LXQA010234180">
    <property type="protein sequence ID" value="MCI36480.1"/>
    <property type="molecule type" value="Genomic_DNA"/>
</dbReference>
<feature type="non-terminal residue" evidence="2">
    <location>
        <position position="1"/>
    </location>
</feature>
<protein>
    <submittedName>
        <fullName evidence="2">Uncharacterized protein</fullName>
    </submittedName>
</protein>
<accession>A0A392RL09</accession>
<feature type="compositionally biased region" description="Polar residues" evidence="1">
    <location>
        <begin position="11"/>
        <end position="21"/>
    </location>
</feature>
<organism evidence="2 3">
    <name type="scientific">Trifolium medium</name>
    <dbReference type="NCBI Taxonomy" id="97028"/>
    <lineage>
        <taxon>Eukaryota</taxon>
        <taxon>Viridiplantae</taxon>
        <taxon>Streptophyta</taxon>
        <taxon>Embryophyta</taxon>
        <taxon>Tracheophyta</taxon>
        <taxon>Spermatophyta</taxon>
        <taxon>Magnoliopsida</taxon>
        <taxon>eudicotyledons</taxon>
        <taxon>Gunneridae</taxon>
        <taxon>Pentapetalae</taxon>
        <taxon>rosids</taxon>
        <taxon>fabids</taxon>
        <taxon>Fabales</taxon>
        <taxon>Fabaceae</taxon>
        <taxon>Papilionoideae</taxon>
        <taxon>50 kb inversion clade</taxon>
        <taxon>NPAAA clade</taxon>
        <taxon>Hologalegina</taxon>
        <taxon>IRL clade</taxon>
        <taxon>Trifolieae</taxon>
        <taxon>Trifolium</taxon>
    </lineage>
</organism>
<name>A0A392RL09_9FABA</name>
<reference evidence="2 3" key="1">
    <citation type="journal article" date="2018" name="Front. Plant Sci.">
        <title>Red Clover (Trifolium pratense) and Zigzag Clover (T. medium) - A Picture of Genomic Similarities and Differences.</title>
        <authorList>
            <person name="Dluhosova J."/>
            <person name="Istvanek J."/>
            <person name="Nedelnik J."/>
            <person name="Repkova J."/>
        </authorList>
    </citation>
    <scope>NUCLEOTIDE SEQUENCE [LARGE SCALE GENOMIC DNA]</scope>
    <source>
        <strain evidence="3">cv. 10/8</strain>
        <tissue evidence="2">Leaf</tissue>
    </source>
</reference>
<evidence type="ECO:0000313" key="2">
    <source>
        <dbReference type="EMBL" id="MCI36480.1"/>
    </source>
</evidence>
<comment type="caution">
    <text evidence="2">The sequence shown here is derived from an EMBL/GenBank/DDBJ whole genome shotgun (WGS) entry which is preliminary data.</text>
</comment>
<evidence type="ECO:0000313" key="3">
    <source>
        <dbReference type="Proteomes" id="UP000265520"/>
    </source>
</evidence>
<feature type="region of interest" description="Disordered" evidence="1">
    <location>
        <begin position="1"/>
        <end position="21"/>
    </location>
</feature>
<keyword evidence="3" id="KW-1185">Reference proteome</keyword>
<sequence length="88" mass="9468">GNISFGMPPGYSSSLKPSTSLPHSLELDASVLMEHISAILLFVVPPDLPLGFDGPLVMDVVVRVFLSVFSHFRLLVVGLLRDLVSPPI</sequence>
<dbReference type="Proteomes" id="UP000265520">
    <property type="component" value="Unassembled WGS sequence"/>
</dbReference>
<dbReference type="AlphaFoldDB" id="A0A392RL09"/>
<feature type="non-terminal residue" evidence="2">
    <location>
        <position position="88"/>
    </location>
</feature>
<proteinExistence type="predicted"/>
<evidence type="ECO:0000256" key="1">
    <source>
        <dbReference type="SAM" id="MobiDB-lite"/>
    </source>
</evidence>